<reference evidence="1" key="1">
    <citation type="submission" date="2021-06" db="EMBL/GenBank/DDBJ databases">
        <authorList>
            <person name="Kallberg Y."/>
            <person name="Tangrot J."/>
            <person name="Rosling A."/>
        </authorList>
    </citation>
    <scope>NUCLEOTIDE SEQUENCE</scope>
    <source>
        <strain evidence="1">CL551</strain>
    </source>
</reference>
<evidence type="ECO:0000313" key="1">
    <source>
        <dbReference type="EMBL" id="CAG8652683.1"/>
    </source>
</evidence>
<evidence type="ECO:0000313" key="2">
    <source>
        <dbReference type="Proteomes" id="UP000789342"/>
    </source>
</evidence>
<dbReference type="Proteomes" id="UP000789342">
    <property type="component" value="Unassembled WGS sequence"/>
</dbReference>
<feature type="non-terminal residue" evidence="1">
    <location>
        <position position="1"/>
    </location>
</feature>
<accession>A0A9N9DYD9</accession>
<protein>
    <submittedName>
        <fullName evidence="1">777_t:CDS:1</fullName>
    </submittedName>
</protein>
<proteinExistence type="predicted"/>
<dbReference type="EMBL" id="CAJVPV010010568">
    <property type="protein sequence ID" value="CAG8652683.1"/>
    <property type="molecule type" value="Genomic_DNA"/>
</dbReference>
<organism evidence="1 2">
    <name type="scientific">Acaulospora morrowiae</name>
    <dbReference type="NCBI Taxonomy" id="94023"/>
    <lineage>
        <taxon>Eukaryota</taxon>
        <taxon>Fungi</taxon>
        <taxon>Fungi incertae sedis</taxon>
        <taxon>Mucoromycota</taxon>
        <taxon>Glomeromycotina</taxon>
        <taxon>Glomeromycetes</taxon>
        <taxon>Diversisporales</taxon>
        <taxon>Acaulosporaceae</taxon>
        <taxon>Acaulospora</taxon>
    </lineage>
</organism>
<dbReference type="AlphaFoldDB" id="A0A9N9DYD9"/>
<sequence length="47" mass="5806">EKLWIPVCCCDEVKTFKHKKEDNDERQIKIRHEMRGVMTKPREIFFL</sequence>
<name>A0A9N9DYD9_9GLOM</name>
<comment type="caution">
    <text evidence="1">The sequence shown here is derived from an EMBL/GenBank/DDBJ whole genome shotgun (WGS) entry which is preliminary data.</text>
</comment>
<gene>
    <name evidence="1" type="ORF">AMORRO_LOCUS10039</name>
</gene>
<keyword evidence="2" id="KW-1185">Reference proteome</keyword>